<keyword evidence="1" id="KW-0805">Transcription regulation</keyword>
<dbReference type="GO" id="GO:0003700">
    <property type="term" value="F:DNA-binding transcription factor activity"/>
    <property type="evidence" value="ECO:0007669"/>
    <property type="project" value="InterPro"/>
</dbReference>
<dbReference type="InterPro" id="IPR050679">
    <property type="entry name" value="Bact_HTH_transcr_reg"/>
</dbReference>
<keyword evidence="6" id="KW-1185">Reference proteome</keyword>
<proteinExistence type="predicted"/>
<dbReference type="SUPFAM" id="SSF46785">
    <property type="entry name" value="Winged helix' DNA-binding domain"/>
    <property type="match status" value="1"/>
</dbReference>
<dbReference type="Pfam" id="PF00392">
    <property type="entry name" value="GntR"/>
    <property type="match status" value="1"/>
</dbReference>
<dbReference type="SMART" id="SM00345">
    <property type="entry name" value="HTH_GNTR"/>
    <property type="match status" value="1"/>
</dbReference>
<keyword evidence="3" id="KW-0804">Transcription</keyword>
<accession>A0A542XXF8</accession>
<evidence type="ECO:0000259" key="4">
    <source>
        <dbReference type="PROSITE" id="PS50949"/>
    </source>
</evidence>
<protein>
    <submittedName>
        <fullName evidence="5">GntR family transcriptional regulator</fullName>
    </submittedName>
</protein>
<reference evidence="5 6" key="1">
    <citation type="submission" date="2019-06" db="EMBL/GenBank/DDBJ databases">
        <title>Sequencing the genomes of 1000 actinobacteria strains.</title>
        <authorList>
            <person name="Klenk H.-P."/>
        </authorList>
    </citation>
    <scope>NUCLEOTIDE SEQUENCE [LARGE SCALE GENOMIC DNA]</scope>
    <source>
        <strain evidence="5 6">DSM 26477</strain>
    </source>
</reference>
<dbReference type="PANTHER" id="PTHR44846">
    <property type="entry name" value="MANNOSYL-D-GLYCERATE TRANSPORT/METABOLISM SYSTEM REPRESSOR MNGR-RELATED"/>
    <property type="match status" value="1"/>
</dbReference>
<dbReference type="InterPro" id="IPR028978">
    <property type="entry name" value="Chorismate_lyase_/UTRA_dom_sf"/>
</dbReference>
<evidence type="ECO:0000256" key="3">
    <source>
        <dbReference type="ARBA" id="ARBA00023163"/>
    </source>
</evidence>
<dbReference type="CDD" id="cd07377">
    <property type="entry name" value="WHTH_GntR"/>
    <property type="match status" value="1"/>
</dbReference>
<dbReference type="Gene3D" id="1.10.10.10">
    <property type="entry name" value="Winged helix-like DNA-binding domain superfamily/Winged helix DNA-binding domain"/>
    <property type="match status" value="1"/>
</dbReference>
<dbReference type="Pfam" id="PF07702">
    <property type="entry name" value="UTRA"/>
    <property type="match status" value="1"/>
</dbReference>
<dbReference type="GO" id="GO:0003677">
    <property type="term" value="F:DNA binding"/>
    <property type="evidence" value="ECO:0007669"/>
    <property type="project" value="UniProtKB-KW"/>
</dbReference>
<dbReference type="OrthoDB" id="3194402at2"/>
<feature type="domain" description="HTH gntR-type" evidence="4">
    <location>
        <begin position="17"/>
        <end position="85"/>
    </location>
</feature>
<evidence type="ECO:0000313" key="6">
    <source>
        <dbReference type="Proteomes" id="UP000317998"/>
    </source>
</evidence>
<gene>
    <name evidence="5" type="ORF">FB562_2622</name>
</gene>
<dbReference type="RefSeq" id="WP_141881729.1">
    <property type="nucleotide sequence ID" value="NZ_VFOM01000005.1"/>
</dbReference>
<dbReference type="SUPFAM" id="SSF64288">
    <property type="entry name" value="Chorismate lyase-like"/>
    <property type="match status" value="1"/>
</dbReference>
<name>A0A542XXF8_9MICO</name>
<evidence type="ECO:0000256" key="2">
    <source>
        <dbReference type="ARBA" id="ARBA00023125"/>
    </source>
</evidence>
<dbReference type="Gene3D" id="3.40.1410.10">
    <property type="entry name" value="Chorismate lyase-like"/>
    <property type="match status" value="1"/>
</dbReference>
<dbReference type="GO" id="GO:0045892">
    <property type="term" value="P:negative regulation of DNA-templated transcription"/>
    <property type="evidence" value="ECO:0007669"/>
    <property type="project" value="TreeGrafter"/>
</dbReference>
<organism evidence="5 6">
    <name type="scientific">Homoserinimonas aerilata</name>
    <dbReference type="NCBI Taxonomy" id="1162970"/>
    <lineage>
        <taxon>Bacteria</taxon>
        <taxon>Bacillati</taxon>
        <taxon>Actinomycetota</taxon>
        <taxon>Actinomycetes</taxon>
        <taxon>Micrococcales</taxon>
        <taxon>Microbacteriaceae</taxon>
        <taxon>Homoserinimonas</taxon>
    </lineage>
</organism>
<dbReference type="SMART" id="SM00866">
    <property type="entry name" value="UTRA"/>
    <property type="match status" value="1"/>
</dbReference>
<dbReference type="InterPro" id="IPR011663">
    <property type="entry name" value="UTRA"/>
</dbReference>
<dbReference type="AlphaFoldDB" id="A0A542XXF8"/>
<comment type="caution">
    <text evidence="5">The sequence shown here is derived from an EMBL/GenBank/DDBJ whole genome shotgun (WGS) entry which is preliminary data.</text>
</comment>
<dbReference type="InterPro" id="IPR036390">
    <property type="entry name" value="WH_DNA-bd_sf"/>
</dbReference>
<dbReference type="EMBL" id="VFOM01000005">
    <property type="protein sequence ID" value="TQL40413.1"/>
    <property type="molecule type" value="Genomic_DNA"/>
</dbReference>
<keyword evidence="2" id="KW-0238">DNA-binding</keyword>
<dbReference type="Proteomes" id="UP000317998">
    <property type="component" value="Unassembled WGS sequence"/>
</dbReference>
<dbReference type="InterPro" id="IPR036388">
    <property type="entry name" value="WH-like_DNA-bd_sf"/>
</dbReference>
<evidence type="ECO:0000256" key="1">
    <source>
        <dbReference type="ARBA" id="ARBA00023015"/>
    </source>
</evidence>
<dbReference type="PROSITE" id="PS50949">
    <property type="entry name" value="HTH_GNTR"/>
    <property type="match status" value="1"/>
</dbReference>
<dbReference type="PRINTS" id="PR00035">
    <property type="entry name" value="HTHGNTR"/>
</dbReference>
<dbReference type="PANTHER" id="PTHR44846:SF1">
    <property type="entry name" value="MANNOSYL-D-GLYCERATE TRANSPORT_METABOLISM SYSTEM REPRESSOR MNGR-RELATED"/>
    <property type="match status" value="1"/>
</dbReference>
<evidence type="ECO:0000313" key="5">
    <source>
        <dbReference type="EMBL" id="TQL40413.1"/>
    </source>
</evidence>
<dbReference type="InterPro" id="IPR000524">
    <property type="entry name" value="Tscrpt_reg_HTH_GntR"/>
</dbReference>
<sequence length="279" mass="29318">MWIDDVPEGAVDATTGSPLHAQLSALLRAGIGDGSLPPGSQLPTEAEIQEKFGISRSVVRQTMAGLASDGLILRGRGRGSVVAPHLEHHRQVQRMPGLSAQISTVSGPVRTEVLTIAPGADARAAAALGTTRLLSLRRRRSADGEAIAIIHTWLPLSLAESLTAEELTDASLHALLAERFGVPVSAGRRQIRAVAASGQLAEELSVPIGSPLLLLEGTSLDDGGAPVEYFSTWHRADRVVFDVDVTAAEPQPNAALAGRVEELARELQALSSQLTRGAR</sequence>